<dbReference type="EMBL" id="QEKW01000004">
    <property type="protein sequence ID" value="PVZ11128.1"/>
    <property type="molecule type" value="Genomic_DNA"/>
</dbReference>
<evidence type="ECO:0000313" key="2">
    <source>
        <dbReference type="Proteomes" id="UP000245639"/>
    </source>
</evidence>
<accession>A0A2U1FG41</accession>
<proteinExistence type="predicted"/>
<name>A0A2U1FG41_9PSEU</name>
<dbReference type="Proteomes" id="UP000245639">
    <property type="component" value="Unassembled WGS sequence"/>
</dbReference>
<dbReference type="AlphaFoldDB" id="A0A2U1FG41"/>
<sequence length="42" mass="4233">MGIAGWAPRDGRRRVGIAGFTAGYVLAAGPSGLRIAVLALHG</sequence>
<organism evidence="1 2">
    <name type="scientific">Actinomycetospora cinnamomea</name>
    <dbReference type="NCBI Taxonomy" id="663609"/>
    <lineage>
        <taxon>Bacteria</taxon>
        <taxon>Bacillati</taxon>
        <taxon>Actinomycetota</taxon>
        <taxon>Actinomycetes</taxon>
        <taxon>Pseudonocardiales</taxon>
        <taxon>Pseudonocardiaceae</taxon>
        <taxon>Actinomycetospora</taxon>
    </lineage>
</organism>
<keyword evidence="2" id="KW-1185">Reference proteome</keyword>
<comment type="caution">
    <text evidence="1">The sequence shown here is derived from an EMBL/GenBank/DDBJ whole genome shotgun (WGS) entry which is preliminary data.</text>
</comment>
<protein>
    <submittedName>
        <fullName evidence="1">Uncharacterized protein</fullName>
    </submittedName>
</protein>
<dbReference type="RefSeq" id="WP_279323368.1">
    <property type="nucleotide sequence ID" value="NZ_QEKW01000004.1"/>
</dbReference>
<evidence type="ECO:0000313" key="1">
    <source>
        <dbReference type="EMBL" id="PVZ11128.1"/>
    </source>
</evidence>
<gene>
    <name evidence="1" type="ORF">C8D89_104342</name>
</gene>
<reference evidence="1 2" key="1">
    <citation type="submission" date="2018-04" db="EMBL/GenBank/DDBJ databases">
        <title>Genomic Encyclopedia of Type Strains, Phase IV (KMG-IV): sequencing the most valuable type-strain genomes for metagenomic binning, comparative biology and taxonomic classification.</title>
        <authorList>
            <person name="Goeker M."/>
        </authorList>
    </citation>
    <scope>NUCLEOTIDE SEQUENCE [LARGE SCALE GENOMIC DNA]</scope>
    <source>
        <strain evidence="1 2">DSM 45771</strain>
    </source>
</reference>